<gene>
    <name evidence="1" type="ORF">MNOR_LOCUS34603</name>
</gene>
<protein>
    <submittedName>
        <fullName evidence="1">Uncharacterized protein</fullName>
    </submittedName>
</protein>
<dbReference type="Proteomes" id="UP001497623">
    <property type="component" value="Unassembled WGS sequence"/>
</dbReference>
<keyword evidence="2" id="KW-1185">Reference proteome</keyword>
<proteinExistence type="predicted"/>
<dbReference type="AlphaFoldDB" id="A0AAV2SCJ5"/>
<comment type="caution">
    <text evidence="1">The sequence shown here is derived from an EMBL/GenBank/DDBJ whole genome shotgun (WGS) entry which is preliminary data.</text>
</comment>
<evidence type="ECO:0000313" key="2">
    <source>
        <dbReference type="Proteomes" id="UP001497623"/>
    </source>
</evidence>
<dbReference type="EMBL" id="CAXKWB010053911">
    <property type="protein sequence ID" value="CAL4175030.1"/>
    <property type="molecule type" value="Genomic_DNA"/>
</dbReference>
<sequence>MAQFQDNDTYWNLFDQDQITMAQSQDNDIYWHPAPNEELYLLNDEEYSYTGMNKEESKTARGPIEKYIHTSAYLVVKAIVCYQDILTFCSNFGTVTESYEKHLSLIVGSP</sequence>
<name>A0AAV2SCJ5_MEGNR</name>
<reference evidence="1 2" key="1">
    <citation type="submission" date="2024-05" db="EMBL/GenBank/DDBJ databases">
        <authorList>
            <person name="Wallberg A."/>
        </authorList>
    </citation>
    <scope>NUCLEOTIDE SEQUENCE [LARGE SCALE GENOMIC DNA]</scope>
</reference>
<organism evidence="1 2">
    <name type="scientific">Meganyctiphanes norvegica</name>
    <name type="common">Northern krill</name>
    <name type="synonym">Thysanopoda norvegica</name>
    <dbReference type="NCBI Taxonomy" id="48144"/>
    <lineage>
        <taxon>Eukaryota</taxon>
        <taxon>Metazoa</taxon>
        <taxon>Ecdysozoa</taxon>
        <taxon>Arthropoda</taxon>
        <taxon>Crustacea</taxon>
        <taxon>Multicrustacea</taxon>
        <taxon>Malacostraca</taxon>
        <taxon>Eumalacostraca</taxon>
        <taxon>Eucarida</taxon>
        <taxon>Euphausiacea</taxon>
        <taxon>Euphausiidae</taxon>
        <taxon>Meganyctiphanes</taxon>
    </lineage>
</organism>
<accession>A0AAV2SCJ5</accession>
<evidence type="ECO:0000313" key="1">
    <source>
        <dbReference type="EMBL" id="CAL4175030.1"/>
    </source>
</evidence>